<dbReference type="Gene3D" id="3.40.50.10810">
    <property type="entry name" value="Tandem AAA-ATPase domain"/>
    <property type="match status" value="1"/>
</dbReference>
<dbReference type="GO" id="GO:0031297">
    <property type="term" value="P:replication fork processing"/>
    <property type="evidence" value="ECO:0007669"/>
    <property type="project" value="TreeGrafter"/>
</dbReference>
<proteinExistence type="predicted"/>
<dbReference type="PROSITE" id="PS51192">
    <property type="entry name" value="HELICASE_ATP_BIND_1"/>
    <property type="match status" value="1"/>
</dbReference>
<dbReference type="GO" id="GO:0005524">
    <property type="term" value="F:ATP binding"/>
    <property type="evidence" value="ECO:0007669"/>
    <property type="project" value="InterPro"/>
</dbReference>
<dbReference type="Pfam" id="PF00271">
    <property type="entry name" value="Helicase_C"/>
    <property type="match status" value="1"/>
</dbReference>
<name>A0A8C5JGQ8_JUNHY</name>
<reference evidence="3" key="1">
    <citation type="submission" date="2025-08" db="UniProtKB">
        <authorList>
            <consortium name="Ensembl"/>
        </authorList>
    </citation>
    <scope>IDENTIFICATION</scope>
</reference>
<dbReference type="GO" id="GO:0006281">
    <property type="term" value="P:DNA repair"/>
    <property type="evidence" value="ECO:0007669"/>
    <property type="project" value="TreeGrafter"/>
</dbReference>
<accession>A0A8C5JGQ8</accession>
<evidence type="ECO:0000256" key="1">
    <source>
        <dbReference type="ARBA" id="ARBA00022801"/>
    </source>
</evidence>
<keyword evidence="1" id="KW-0378">Hydrolase</keyword>
<organism evidence="3 4">
    <name type="scientific">Junco hyemalis</name>
    <name type="common">Dark-eyed junco</name>
    <dbReference type="NCBI Taxonomy" id="40217"/>
    <lineage>
        <taxon>Eukaryota</taxon>
        <taxon>Metazoa</taxon>
        <taxon>Chordata</taxon>
        <taxon>Craniata</taxon>
        <taxon>Vertebrata</taxon>
        <taxon>Euteleostomi</taxon>
        <taxon>Archelosauria</taxon>
        <taxon>Archosauria</taxon>
        <taxon>Dinosauria</taxon>
        <taxon>Saurischia</taxon>
        <taxon>Theropoda</taxon>
        <taxon>Coelurosauria</taxon>
        <taxon>Aves</taxon>
        <taxon>Neognathae</taxon>
        <taxon>Neoaves</taxon>
        <taxon>Telluraves</taxon>
        <taxon>Australaves</taxon>
        <taxon>Passeriformes</taxon>
        <taxon>Passerellidae</taxon>
        <taxon>Junco</taxon>
    </lineage>
</organism>
<protein>
    <recommendedName>
        <fullName evidence="2">Helicase ATP-binding domain-containing protein</fullName>
    </recommendedName>
</protein>
<sequence>MLLRIDDKGRLWLTKEVAEFLGIEKGPTTIEAYASLDGLTLQLRRVSNASKDLPTRKARCGLFLDMGLGKTAITLKAIDLLMNDYFEVNKVLVIAPLRVARMTWKDEVNKWQDFKYLTIEEAIGTSQERIEAINSKADIVTINRENIKWLYDYYINTKKKPPFDMIVIDESSSFKNRSTARWKACKAFTNIAKRVVILTGTPTPNGYMDLWSQIYLLDKGQRLGLTLTEYRNRYFYLQNLRFHQYKLRTGAEMEINDSIKDICVSMNSRDYLTLPEKIVNNIPIQLGESELRLYKTMEKDMLIELDGEEITAANAAVVMNKLIQLASGAIYDEKGDYKVIHSAKIEALKEIIEDNEGKPILVFYNFKNEKDRIMEAFKELEPRELNTEKDQKDWNEGKIRLLVINPASAGHGLNLQAGGNIIVWFSLTWNLEYYQQANKRLYRQGQKKAVVINHLIAKGTVDEDVLSRLQGKGKVQENLLSYIKAKLSKSLQHSAPSLKEESIPDVIFTILRTIPTSMHCRRTLKAKMVSTLLVTSSMKLMLYQMRSITSLRMQQQIQDSH</sequence>
<reference evidence="3" key="2">
    <citation type="submission" date="2025-09" db="UniProtKB">
        <authorList>
            <consortium name="Ensembl"/>
        </authorList>
    </citation>
    <scope>IDENTIFICATION</scope>
</reference>
<dbReference type="Proteomes" id="UP000694408">
    <property type="component" value="Unplaced"/>
</dbReference>
<dbReference type="SMART" id="SM00487">
    <property type="entry name" value="DEXDc"/>
    <property type="match status" value="1"/>
</dbReference>
<dbReference type="InterPro" id="IPR014001">
    <property type="entry name" value="Helicase_ATP-bd"/>
</dbReference>
<dbReference type="InterPro" id="IPR027417">
    <property type="entry name" value="P-loop_NTPase"/>
</dbReference>
<dbReference type="AlphaFoldDB" id="A0A8C5JGQ8"/>
<dbReference type="SUPFAM" id="SSF52540">
    <property type="entry name" value="P-loop containing nucleoside triphosphate hydrolases"/>
    <property type="match status" value="2"/>
</dbReference>
<dbReference type="Pfam" id="PF00176">
    <property type="entry name" value="SNF2-rel_dom"/>
    <property type="match status" value="1"/>
</dbReference>
<dbReference type="InterPro" id="IPR001650">
    <property type="entry name" value="Helicase_C-like"/>
</dbReference>
<dbReference type="GO" id="GO:0016787">
    <property type="term" value="F:hydrolase activity"/>
    <property type="evidence" value="ECO:0007669"/>
    <property type="project" value="UniProtKB-KW"/>
</dbReference>
<feature type="domain" description="Helicase ATP-binding" evidence="2">
    <location>
        <begin position="51"/>
        <end position="220"/>
    </location>
</feature>
<evidence type="ECO:0000313" key="3">
    <source>
        <dbReference type="Ensembl" id="ENSJHYP00000017213.1"/>
    </source>
</evidence>
<dbReference type="Gene3D" id="3.40.50.300">
    <property type="entry name" value="P-loop containing nucleotide triphosphate hydrolases"/>
    <property type="match status" value="1"/>
</dbReference>
<dbReference type="PANTHER" id="PTHR45766">
    <property type="entry name" value="DNA ANNEALING HELICASE AND ENDONUCLEASE ZRANB3 FAMILY MEMBER"/>
    <property type="match status" value="1"/>
</dbReference>
<evidence type="ECO:0000313" key="4">
    <source>
        <dbReference type="Proteomes" id="UP000694408"/>
    </source>
</evidence>
<dbReference type="InterPro" id="IPR000330">
    <property type="entry name" value="SNF2_N"/>
</dbReference>
<keyword evidence="4" id="KW-1185">Reference proteome</keyword>
<dbReference type="InterPro" id="IPR038718">
    <property type="entry name" value="SNF2-like_sf"/>
</dbReference>
<evidence type="ECO:0000259" key="2">
    <source>
        <dbReference type="PROSITE" id="PS51192"/>
    </source>
</evidence>
<dbReference type="PANTHER" id="PTHR45766:SF6">
    <property type="entry name" value="SWI_SNF-RELATED MATRIX-ASSOCIATED ACTIN-DEPENDENT REGULATOR OF CHROMATIN SUBFAMILY A-LIKE PROTEIN 1"/>
    <property type="match status" value="1"/>
</dbReference>
<dbReference type="Ensembl" id="ENSJHYT00000020788.1">
    <property type="protein sequence ID" value="ENSJHYP00000017213.1"/>
    <property type="gene ID" value="ENSJHYG00000013165.1"/>
</dbReference>